<comment type="caution">
    <text evidence="1">The sequence shown here is derived from an EMBL/GenBank/DDBJ whole genome shotgun (WGS) entry which is preliminary data.</text>
</comment>
<keyword evidence="2" id="KW-1185">Reference proteome</keyword>
<evidence type="ECO:0000313" key="1">
    <source>
        <dbReference type="EMBL" id="EWC60590.1"/>
    </source>
</evidence>
<gene>
    <name evidence="1" type="ORF">UO65_4121</name>
</gene>
<dbReference type="OrthoDB" id="3707697at2"/>
<organism evidence="1 2">
    <name type="scientific">Actinokineospora spheciospongiae</name>
    <dbReference type="NCBI Taxonomy" id="909613"/>
    <lineage>
        <taxon>Bacteria</taxon>
        <taxon>Bacillati</taxon>
        <taxon>Actinomycetota</taxon>
        <taxon>Actinomycetes</taxon>
        <taxon>Pseudonocardiales</taxon>
        <taxon>Pseudonocardiaceae</taxon>
        <taxon>Actinokineospora</taxon>
    </lineage>
</organism>
<dbReference type="RefSeq" id="WP_152552178.1">
    <property type="nucleotide sequence ID" value="NZ_AYXG01000151.1"/>
</dbReference>
<protein>
    <submittedName>
        <fullName evidence="1">Uncharacterized protein</fullName>
    </submittedName>
</protein>
<name>W7IIN5_9PSEU</name>
<dbReference type="STRING" id="909613.UO65_4121"/>
<dbReference type="EMBL" id="AYXG01000151">
    <property type="protein sequence ID" value="EWC60590.1"/>
    <property type="molecule type" value="Genomic_DNA"/>
</dbReference>
<dbReference type="Proteomes" id="UP000019277">
    <property type="component" value="Unassembled WGS sequence"/>
</dbReference>
<dbReference type="AlphaFoldDB" id="W7IIN5"/>
<evidence type="ECO:0000313" key="2">
    <source>
        <dbReference type="Proteomes" id="UP000019277"/>
    </source>
</evidence>
<reference evidence="1 2" key="1">
    <citation type="journal article" date="2014" name="Genome Announc.">
        <title>Draft Genome Sequence of the Antitrypanosomally Active Sponge-Associated Bacterium Actinokineospora sp. Strain EG49.</title>
        <authorList>
            <person name="Harjes J."/>
            <person name="Ryu T."/>
            <person name="Abdelmohsen U.R."/>
            <person name="Moitinho-Silva L."/>
            <person name="Horn H."/>
            <person name="Ravasi T."/>
            <person name="Hentschel U."/>
        </authorList>
    </citation>
    <scope>NUCLEOTIDE SEQUENCE [LARGE SCALE GENOMIC DNA]</scope>
    <source>
        <strain evidence="1 2">EG49</strain>
    </source>
</reference>
<sequence>MDDVVAHVVGIVRHSSTSEAHRWFTAVRTAHDESGGDWARFTEHLSAQATGSFPDDEVRQFLDAVESAGGIGVIGDLVDLGPDRLAAEYEAATAADDPGGKPAGYDEQAWVAFLAENGPRWDGDEASWEQFAAWFHYTAVEAGVGEPAGSLLEYLSGVPDRVAEFGRYGVVIDAAVVEDEGRWNTYLAENGPFWNGSPDTWAQFRDWFLHYAREARVGTTAGSFVEYVEQHSDPVAAFGEYGITPAATPRSDDADEVLHRLEQDLIGPLAERLAGDLPGLSAGEREHLVRRAVAARLGDGTGGA</sequence>
<accession>W7IIN5</accession>
<proteinExistence type="predicted"/>